<evidence type="ECO:0000259" key="3">
    <source>
        <dbReference type="SMART" id="SM00829"/>
    </source>
</evidence>
<sequence>MKAVVIYEAGGPDKLILEERPIPETKAGWSLVKIRGFGINHSEIFTRNGLSPSVQFPRILGIECVGEIAETTDEKRLPVGLKVVSIMGEMGRAFDGSYAEYALLPNRQLYPVETDLPWDVLAAIPETYYTAYNSMLNLKISESDHVLVRGGTSGVGIAFLRLLKGKYPDIQVTGTSRRPDKKQRLLEAGFDDVVLDKDNILLTEQHYSRVLDLIGPAAIQDTLRHMTEDSIVCITGLLGGVWTMDNFDPLEDLPANSYLTSVESKNVSEEKMNHLLKFIQQYRINVRPEKVFSLDQIREAHTYLEDTKSFGKVVVLP</sequence>
<evidence type="ECO:0000313" key="5">
    <source>
        <dbReference type="Proteomes" id="UP000442619"/>
    </source>
</evidence>
<reference evidence="4 5" key="1">
    <citation type="submission" date="2019-08" db="EMBL/GenBank/DDBJ databases">
        <title>In-depth cultivation of the pig gut microbiome towards novel bacterial diversity and tailored functional studies.</title>
        <authorList>
            <person name="Wylensek D."/>
            <person name="Hitch T.C.A."/>
            <person name="Clavel T."/>
        </authorList>
    </citation>
    <scope>NUCLEOTIDE SEQUENCE [LARGE SCALE GENOMIC DNA]</scope>
    <source>
        <strain evidence="4 5">CA-Schmier-601-WT-3</strain>
    </source>
</reference>
<dbReference type="InterPro" id="IPR011032">
    <property type="entry name" value="GroES-like_sf"/>
</dbReference>
<protein>
    <submittedName>
        <fullName evidence="4">Zinc-binding dehydrogenase</fullName>
    </submittedName>
</protein>
<feature type="domain" description="Enoyl reductase (ER)" evidence="3">
    <location>
        <begin position="10"/>
        <end position="315"/>
    </location>
</feature>
<evidence type="ECO:0000313" key="4">
    <source>
        <dbReference type="EMBL" id="MST88928.1"/>
    </source>
</evidence>
<dbReference type="Pfam" id="PF08240">
    <property type="entry name" value="ADH_N"/>
    <property type="match status" value="1"/>
</dbReference>
<dbReference type="Gene3D" id="3.40.50.720">
    <property type="entry name" value="NAD(P)-binding Rossmann-like Domain"/>
    <property type="match status" value="1"/>
</dbReference>
<keyword evidence="1" id="KW-0521">NADP</keyword>
<dbReference type="InterPro" id="IPR013154">
    <property type="entry name" value="ADH-like_N"/>
</dbReference>
<dbReference type="AlphaFoldDB" id="A0A844FSI5"/>
<organism evidence="4 5">
    <name type="scientific">Sharpea porci</name>
    <dbReference type="NCBI Taxonomy" id="2652286"/>
    <lineage>
        <taxon>Bacteria</taxon>
        <taxon>Bacillati</taxon>
        <taxon>Bacillota</taxon>
        <taxon>Erysipelotrichia</taxon>
        <taxon>Erysipelotrichales</taxon>
        <taxon>Coprobacillaceae</taxon>
        <taxon>Sharpea</taxon>
    </lineage>
</organism>
<keyword evidence="5" id="KW-1185">Reference proteome</keyword>
<dbReference type="Proteomes" id="UP000442619">
    <property type="component" value="Unassembled WGS sequence"/>
</dbReference>
<dbReference type="GO" id="GO:0070402">
    <property type="term" value="F:NADPH binding"/>
    <property type="evidence" value="ECO:0007669"/>
    <property type="project" value="TreeGrafter"/>
</dbReference>
<dbReference type="Gene3D" id="3.90.180.10">
    <property type="entry name" value="Medium-chain alcohol dehydrogenases, catalytic domain"/>
    <property type="match status" value="1"/>
</dbReference>
<dbReference type="InterPro" id="IPR020843">
    <property type="entry name" value="ER"/>
</dbReference>
<dbReference type="Pfam" id="PF13602">
    <property type="entry name" value="ADH_zinc_N_2"/>
    <property type="match status" value="1"/>
</dbReference>
<keyword evidence="2" id="KW-0560">Oxidoreductase</keyword>
<dbReference type="EMBL" id="VUNM01000007">
    <property type="protein sequence ID" value="MST88928.1"/>
    <property type="molecule type" value="Genomic_DNA"/>
</dbReference>
<name>A0A844FSI5_9FIRM</name>
<dbReference type="SUPFAM" id="SSF50129">
    <property type="entry name" value="GroES-like"/>
    <property type="match status" value="1"/>
</dbReference>
<evidence type="ECO:0000256" key="2">
    <source>
        <dbReference type="ARBA" id="ARBA00023002"/>
    </source>
</evidence>
<evidence type="ECO:0000256" key="1">
    <source>
        <dbReference type="ARBA" id="ARBA00022857"/>
    </source>
</evidence>
<gene>
    <name evidence="4" type="ORF">FYJ79_04940</name>
</gene>
<dbReference type="SMART" id="SM00829">
    <property type="entry name" value="PKS_ER"/>
    <property type="match status" value="1"/>
</dbReference>
<proteinExistence type="predicted"/>
<comment type="caution">
    <text evidence="4">The sequence shown here is derived from an EMBL/GenBank/DDBJ whole genome shotgun (WGS) entry which is preliminary data.</text>
</comment>
<dbReference type="PANTHER" id="PTHR48106:SF18">
    <property type="entry name" value="QUINONE OXIDOREDUCTASE PIG3"/>
    <property type="match status" value="1"/>
</dbReference>
<accession>A0A844FSI5</accession>
<dbReference type="PANTHER" id="PTHR48106">
    <property type="entry name" value="QUINONE OXIDOREDUCTASE PIG3-RELATED"/>
    <property type="match status" value="1"/>
</dbReference>
<dbReference type="InterPro" id="IPR036291">
    <property type="entry name" value="NAD(P)-bd_dom_sf"/>
</dbReference>
<dbReference type="GO" id="GO:0016651">
    <property type="term" value="F:oxidoreductase activity, acting on NAD(P)H"/>
    <property type="evidence" value="ECO:0007669"/>
    <property type="project" value="TreeGrafter"/>
</dbReference>
<dbReference type="SUPFAM" id="SSF51735">
    <property type="entry name" value="NAD(P)-binding Rossmann-fold domains"/>
    <property type="match status" value="1"/>
</dbReference>